<feature type="compositionally biased region" description="Basic residues" evidence="1">
    <location>
        <begin position="107"/>
        <end position="121"/>
    </location>
</feature>
<evidence type="ECO:0000256" key="1">
    <source>
        <dbReference type="SAM" id="MobiDB-lite"/>
    </source>
</evidence>
<evidence type="ECO:0000313" key="3">
    <source>
        <dbReference type="EMBL" id="CAK9071717.1"/>
    </source>
</evidence>
<name>A0ABP0P9W6_9DINO</name>
<feature type="compositionally biased region" description="Low complexity" evidence="1">
    <location>
        <begin position="1234"/>
        <end position="1247"/>
    </location>
</feature>
<feature type="region of interest" description="Disordered" evidence="1">
    <location>
        <begin position="76"/>
        <end position="122"/>
    </location>
</feature>
<feature type="compositionally biased region" description="Polar residues" evidence="1">
    <location>
        <begin position="241"/>
        <end position="258"/>
    </location>
</feature>
<sequence length="1944" mass="216124">MAYRRPFNIFGAVPPPTELQQGEIVSSPEEEDKWSLVASSHVREGQSVSQEDLDMMMLVSALGVSEYREDRGEVLSIEDPTSSTTPSEPPAVVQARAARPQEPDPRPHRKPAPGCNHHRVSWHGTNGFRWKRTCLQCGEVRSGPVNGGKNSGKGSSPSTASNETSSTTRPTTSSRKMTSEEILRVRGLFNHSLDLKSEGQGEGFTLTDHELADLLRMCENIVLGRPAQEGQDYTPMEPAGSGTQTPSLPTRTPTSQAIWTDPPTPDPSTPPAHAHSLQQEGRRTISFGLYKGQTQYEAWNDQGYVRWLLDEVKTGKPSKAMIRLAQYFQDMQAGGRDRYGAAIPETTHYGYMAQHHRECGSEDNLVAILDTGCNATCHGSEWLKQYLKATGAPEPPLQPCSGPGMKGIGGQMKLIGKREFEVSFEMKNGDFARGTLVSLEIASSDAPLLLSVESQKQLGFVIDLNHQNVHSTVLGSDLCLVARNGLLAIRLIPGYLGLVAEHFEDTENLEKEHNMTYEQEEPPPEEDIQLVNETHMAVDEMHQHKRVFTKGQKKQFKKDVQDVIRSRVAKGRQVLLEQPWLSKMWDSLALLRVLQDHITDPMTGEIVEVIKYNGMPNKKPTGLMTASLGIKENMSQLWPGDHQHQALEGSNRAKRAQEWPRPFCEGILQGILCDLEGTITKVAFPAEAVMEDNPLGTLDKIYDEQDLAPNPPLPHRAEEDDLRGEEDREGEPGTTEGDRVRKKQWLSLPYAQRVALRRLHQMTGHSSIGAMARMLRVARAAPEVINKVKYFKCETCQHHKKPQPRPVVRPPSPYTFNFEITSDAFEVRDGLGNRYTVLSIIDMGTGGTPRFTHFGPPKYLTVDGVANRGQVAALMSAQGVYIRYAGTEAHHQIGRAERQGSLLKEIIKNTVAARHIVGISGMRMAVMESTFVKNCRVNHAGFSPTQWVMGKLPDDVTSLTVEQAPNRLGVHEEMVTGETEFAQQLNIRQAAKEAFEYADSSRRIRTSLLRRSTPLRGPYVPGDLVCFFRVGRWYGPARVIGREGRSNLWLIHGGVPITVNEESCRPALQGEVVAKQLLELRPSRKRKRQILQDHEDEVPFADDLMANQSDEENQDSYLDVGRPGGDHVGHQDHPAPGASEPGEEPEQGMSSAPAVATSTPPGDEHPEPPPGLPADPLTLEEVAAVPVPAEVPDDDQEVEFDEFQEAMNELGDLPRHSSVEEPDIEPDCKRTRATTEGTPTTTTTPTPLQRSMWRSLEGLDGHPTSSSSSRQRSRTPPRTFYATQNRRQKIQSTCLRGFLARRTSYKKKSAGSKEINYSKASPEMQAKLDQTRHKEWTNWTNFDACEVIPPQDADRFRKKHPRAQVVPMRWVDVNKADEGEEEQLKSRLVVRGDLENQAHQGGVRTDSPTASHLMLSMVLSFASCNGLRLHSGDITAAFLQGLGLSRMLIMSLPKDGVPGVAPGSLLVARKPVYGTKDAPRGFWKSLHNTMKEFGLRPIPHENAAYVMNKPDGSVDGLVISHVDDLLWCGGDLTQQAMDNVQKKLKFGRTADTTFKFCGRMISQDDEGIHVTCPHGLERTTPIALSTARKANRGGEATHKEQSQMRSVLGSLNWIVRVNRPDLAYDTSRLQSCVQKPCVQDLVDCNSLLRRAILSKDQRLTYVWRPFKFEELKILSITDASHANDYDLSSTGQRLGFRSQSGRILAFCGPDFIDKSGGPIHILEWKSSVIRRVCRSTLQAESLSMLAGYEDGEHLRMTLDGLHHGHDQGDPNWRMRAQDGTDLIKLTDCRSLSDHLTQQGLGEVNDKRLAIDLCGMRQMIWRRRHEEVGDPLFSDQPPQDGSTRVLWISTKTMLADALTKHMDASDVRAAMNGLSLKIELQGSKSDRGQKKDECENEAGARAPPAPPLARAASPPGPTEDGYDGQRWPPVGTDHRDRTRQGFRQL</sequence>
<feature type="region of interest" description="Disordered" evidence="1">
    <location>
        <begin position="141"/>
        <end position="180"/>
    </location>
</feature>
<evidence type="ECO:0000259" key="2">
    <source>
        <dbReference type="Pfam" id="PF07727"/>
    </source>
</evidence>
<feature type="compositionally biased region" description="Low complexity" evidence="1">
    <location>
        <begin position="1263"/>
        <end position="1279"/>
    </location>
</feature>
<protein>
    <submittedName>
        <fullName evidence="3">Retrovirus-related Pol polyprotein from transposon RE1 (Retro element 1) (AtRE1)</fullName>
    </submittedName>
</protein>
<feature type="region of interest" description="Disordered" evidence="1">
    <location>
        <begin position="1210"/>
        <end position="1280"/>
    </location>
</feature>
<dbReference type="Proteomes" id="UP001642464">
    <property type="component" value="Unassembled WGS sequence"/>
</dbReference>
<feature type="compositionally biased region" description="Low complexity" evidence="1">
    <location>
        <begin position="80"/>
        <end position="98"/>
    </location>
</feature>
<dbReference type="Pfam" id="PF07727">
    <property type="entry name" value="RVT_2"/>
    <property type="match status" value="1"/>
</dbReference>
<feature type="region of interest" description="Disordered" evidence="1">
    <location>
        <begin position="1879"/>
        <end position="1944"/>
    </location>
</feature>
<feature type="region of interest" description="Disordered" evidence="1">
    <location>
        <begin position="1111"/>
        <end position="1176"/>
    </location>
</feature>
<feature type="compositionally biased region" description="Basic and acidic residues" evidence="1">
    <location>
        <begin position="1883"/>
        <end position="1892"/>
    </location>
</feature>
<feature type="compositionally biased region" description="Low complexity" evidence="1">
    <location>
        <begin position="152"/>
        <end position="176"/>
    </location>
</feature>
<feature type="compositionally biased region" description="Acidic residues" evidence="1">
    <location>
        <begin position="719"/>
        <end position="729"/>
    </location>
</feature>
<feature type="compositionally biased region" description="Basic and acidic residues" evidence="1">
    <location>
        <begin position="1124"/>
        <end position="1133"/>
    </location>
</feature>
<accession>A0ABP0P9W6</accession>
<evidence type="ECO:0000313" key="4">
    <source>
        <dbReference type="Proteomes" id="UP001642464"/>
    </source>
</evidence>
<feature type="domain" description="Reverse transcriptase Ty1/copia-type" evidence="2">
    <location>
        <begin position="1364"/>
        <end position="1570"/>
    </location>
</feature>
<keyword evidence="4" id="KW-1185">Reference proteome</keyword>
<proteinExistence type="predicted"/>
<gene>
    <name evidence="3" type="ORF">SCF082_LOCUS35421</name>
</gene>
<feature type="region of interest" description="Disordered" evidence="1">
    <location>
        <begin position="704"/>
        <end position="741"/>
    </location>
</feature>
<organism evidence="3 4">
    <name type="scientific">Durusdinium trenchii</name>
    <dbReference type="NCBI Taxonomy" id="1381693"/>
    <lineage>
        <taxon>Eukaryota</taxon>
        <taxon>Sar</taxon>
        <taxon>Alveolata</taxon>
        <taxon>Dinophyceae</taxon>
        <taxon>Suessiales</taxon>
        <taxon>Symbiodiniaceae</taxon>
        <taxon>Durusdinium</taxon>
    </lineage>
</organism>
<reference evidence="3 4" key="1">
    <citation type="submission" date="2024-02" db="EMBL/GenBank/DDBJ databases">
        <authorList>
            <person name="Chen Y."/>
            <person name="Shah S."/>
            <person name="Dougan E. K."/>
            <person name="Thang M."/>
            <person name="Chan C."/>
        </authorList>
    </citation>
    <scope>NUCLEOTIDE SEQUENCE [LARGE SCALE GENOMIC DNA]</scope>
</reference>
<comment type="caution">
    <text evidence="3">The sequence shown here is derived from an EMBL/GenBank/DDBJ whole genome shotgun (WGS) entry which is preliminary data.</text>
</comment>
<dbReference type="EMBL" id="CAXAMM010033669">
    <property type="protein sequence ID" value="CAK9071717.1"/>
    <property type="molecule type" value="Genomic_DNA"/>
</dbReference>
<feature type="region of interest" description="Disordered" evidence="1">
    <location>
        <begin position="229"/>
        <end position="278"/>
    </location>
</feature>
<dbReference type="InterPro" id="IPR013103">
    <property type="entry name" value="RVT_2"/>
</dbReference>